<dbReference type="Gene3D" id="1.10.840.10">
    <property type="entry name" value="Ras guanine-nucleotide exchange factors catalytic domain"/>
    <property type="match status" value="1"/>
</dbReference>
<evidence type="ECO:0000313" key="5">
    <source>
        <dbReference type="Proteomes" id="UP001652662"/>
    </source>
</evidence>
<evidence type="ECO:0000313" key="6">
    <source>
        <dbReference type="RefSeq" id="XP_070429423.1"/>
    </source>
</evidence>
<dbReference type="Pfam" id="PF00617">
    <property type="entry name" value="RasGEF"/>
    <property type="match status" value="1"/>
</dbReference>
<evidence type="ECO:0000256" key="2">
    <source>
        <dbReference type="PROSITE-ProRule" id="PRU00168"/>
    </source>
</evidence>
<dbReference type="SMART" id="SM00147">
    <property type="entry name" value="RasGEF"/>
    <property type="match status" value="1"/>
</dbReference>
<evidence type="ECO:0000259" key="4">
    <source>
        <dbReference type="PROSITE" id="PS50009"/>
    </source>
</evidence>
<dbReference type="InterPro" id="IPR008937">
    <property type="entry name" value="Ras-like_GEF"/>
</dbReference>
<dbReference type="InterPro" id="IPR036964">
    <property type="entry name" value="RASGEF_cat_dom_sf"/>
</dbReference>
<dbReference type="Proteomes" id="UP001652662">
    <property type="component" value="Chromosome 14"/>
</dbReference>
<proteinExistence type="predicted"/>
<dbReference type="GeneID" id="103544676"/>
<gene>
    <name evidence="6" type="primary">LOC103544676</name>
</gene>
<reference evidence="6" key="1">
    <citation type="submission" date="2025-08" db="UniProtKB">
        <authorList>
            <consortium name="RefSeq"/>
        </authorList>
    </citation>
    <scope>IDENTIFICATION</scope>
    <source>
        <tissue evidence="6">Blood</tissue>
    </source>
</reference>
<organism evidence="5 6">
    <name type="scientific">Equus przewalskii</name>
    <name type="common">Przewalski's horse</name>
    <name type="synonym">Equus caballus przewalskii</name>
    <dbReference type="NCBI Taxonomy" id="9798"/>
    <lineage>
        <taxon>Eukaryota</taxon>
        <taxon>Metazoa</taxon>
        <taxon>Chordata</taxon>
        <taxon>Craniata</taxon>
        <taxon>Vertebrata</taxon>
        <taxon>Euteleostomi</taxon>
        <taxon>Mammalia</taxon>
        <taxon>Eutheria</taxon>
        <taxon>Laurasiatheria</taxon>
        <taxon>Perissodactyla</taxon>
        <taxon>Equidae</taxon>
        <taxon>Equus</taxon>
    </lineage>
</organism>
<evidence type="ECO:0000256" key="1">
    <source>
        <dbReference type="ARBA" id="ARBA00022658"/>
    </source>
</evidence>
<dbReference type="PROSITE" id="PS50009">
    <property type="entry name" value="RASGEF_CAT"/>
    <property type="match status" value="1"/>
</dbReference>
<dbReference type="CDD" id="cd00155">
    <property type="entry name" value="RasGEF"/>
    <property type="match status" value="1"/>
</dbReference>
<dbReference type="InterPro" id="IPR023578">
    <property type="entry name" value="Ras_GEF_dom_sf"/>
</dbReference>
<accession>A0ABM4KML2</accession>
<dbReference type="RefSeq" id="XP_070429423.1">
    <property type="nucleotide sequence ID" value="XM_070573322.1"/>
</dbReference>
<name>A0ABM4KML2_EQUPR</name>
<keyword evidence="1 2" id="KW-0344">Guanine-nucleotide releasing factor</keyword>
<evidence type="ECO:0000256" key="3">
    <source>
        <dbReference type="SAM" id="MobiDB-lite"/>
    </source>
</evidence>
<dbReference type="SUPFAM" id="SSF48366">
    <property type="entry name" value="Ras GEF"/>
    <property type="match status" value="1"/>
</dbReference>
<dbReference type="PANTHER" id="PTHR23113">
    <property type="entry name" value="GUANINE NUCLEOTIDE EXCHANGE FACTOR"/>
    <property type="match status" value="1"/>
</dbReference>
<keyword evidence="5" id="KW-1185">Reference proteome</keyword>
<dbReference type="Gene3D" id="1.20.870.10">
    <property type="entry name" value="Son of sevenless (SoS) protein Chain: S domain 1"/>
    <property type="match status" value="1"/>
</dbReference>
<protein>
    <submittedName>
        <fullName evidence="6">Ral guanine nucleotide dissociation stimulator-like isoform X1</fullName>
    </submittedName>
</protein>
<dbReference type="InterPro" id="IPR001895">
    <property type="entry name" value="RASGEF_cat_dom"/>
</dbReference>
<sequence length="609" mass="68121">MFACCGPVFRGSRLRKAQSVRLLCCCRSWLNPHPRSHRPFGRRYPKNSTQEIFEELCDGFDFSPSLVKGQEQQATSSILCQSENSTQEIFEELCDGFDFSPSLVKRQEQQATSSILCRSEEPTLSVAEARTMLTLKAGAVQKVVGSLQASFHGRSISVTTFPCVYQAFYSTPQVLDQLLQSAVSPTWGPWHQENSQDMWQMLHHSGIKLTLAYVQDLLPGSVLKHQATPFLIQVDLFQATELETEAPAPAPALLPAAEAEKGPPLELDGSPVLFLPSLLALEPSAAPDPERVPSAAPAQVAGAELHSTGPRGLLGFPPQTPVTDAESAPVPEASHPWRVTRKEQPDGKPSLMAFSPREVAEQLTVIDAELFKNVVPSEYLSSTWGKRTQPGHENVAPTVRATVVQFNRVANCVMTSCLGDPNMTAQGRAKVLERWIEVARECQALRNFSSLYAIVSALQSMPIYRLNKTWGKVSRKSCRKFKKLCDEDNSLSWEQLIKKQPSKFATLLRTLQRGQKRQQQKGIVPFLGSMLTDLIMLDTAMEDYGNGNEINHEKKKKEHKVMMEIVQLQEAAENYNLEPQERFRTWFWDMEQLSEEESFSLSCQLEPRS</sequence>
<feature type="domain" description="Ras-GEF" evidence="4">
    <location>
        <begin position="355"/>
        <end position="608"/>
    </location>
</feature>
<dbReference type="PANTHER" id="PTHR23113:SF223">
    <property type="entry name" value="RAL-GDS-RELATED PROTEIN"/>
    <property type="match status" value="1"/>
</dbReference>
<feature type="region of interest" description="Disordered" evidence="3">
    <location>
        <begin position="317"/>
        <end position="353"/>
    </location>
</feature>